<dbReference type="PANTHER" id="PTHR43175:SF3">
    <property type="entry name" value="CARBON DISULFIDE HYDROLASE"/>
    <property type="match status" value="1"/>
</dbReference>
<dbReference type="SMART" id="SM00947">
    <property type="entry name" value="Pro_CA"/>
    <property type="match status" value="1"/>
</dbReference>
<dbReference type="STRING" id="5722.A2DLG4"/>
<dbReference type="Gene3D" id="3.40.1050.10">
    <property type="entry name" value="Carbonic anhydrase"/>
    <property type="match status" value="1"/>
</dbReference>
<reference evidence="6" key="1">
    <citation type="submission" date="2006-10" db="EMBL/GenBank/DDBJ databases">
        <authorList>
            <person name="Amadeo P."/>
            <person name="Zhao Q."/>
            <person name="Wortman J."/>
            <person name="Fraser-Liggett C."/>
            <person name="Carlton J."/>
        </authorList>
    </citation>
    <scope>NUCLEOTIDE SEQUENCE</scope>
    <source>
        <strain evidence="6">G3</strain>
    </source>
</reference>
<dbReference type="AlphaFoldDB" id="A2DLG4"/>
<comment type="catalytic activity">
    <reaction evidence="5">
        <text>hydrogencarbonate + H(+) = CO2 + H2O</text>
        <dbReference type="Rhea" id="RHEA:10748"/>
        <dbReference type="ChEBI" id="CHEBI:15377"/>
        <dbReference type="ChEBI" id="CHEBI:15378"/>
        <dbReference type="ChEBI" id="CHEBI:16526"/>
        <dbReference type="ChEBI" id="CHEBI:17544"/>
        <dbReference type="EC" id="4.2.1.1"/>
    </reaction>
</comment>
<dbReference type="OrthoDB" id="10248475at2759"/>
<reference evidence="6" key="2">
    <citation type="journal article" date="2007" name="Science">
        <title>Draft genome sequence of the sexually transmitted pathogen Trichomonas vaginalis.</title>
        <authorList>
            <person name="Carlton J.M."/>
            <person name="Hirt R.P."/>
            <person name="Silva J.C."/>
            <person name="Delcher A.L."/>
            <person name="Schatz M."/>
            <person name="Zhao Q."/>
            <person name="Wortman J.R."/>
            <person name="Bidwell S.L."/>
            <person name="Alsmark U.C.M."/>
            <person name="Besteiro S."/>
            <person name="Sicheritz-Ponten T."/>
            <person name="Noel C.J."/>
            <person name="Dacks J.B."/>
            <person name="Foster P.G."/>
            <person name="Simillion C."/>
            <person name="Van de Peer Y."/>
            <person name="Miranda-Saavedra D."/>
            <person name="Barton G.J."/>
            <person name="Westrop G.D."/>
            <person name="Mueller S."/>
            <person name="Dessi D."/>
            <person name="Fiori P.L."/>
            <person name="Ren Q."/>
            <person name="Paulsen I."/>
            <person name="Zhang H."/>
            <person name="Bastida-Corcuera F.D."/>
            <person name="Simoes-Barbosa A."/>
            <person name="Brown M.T."/>
            <person name="Hayes R.D."/>
            <person name="Mukherjee M."/>
            <person name="Okumura C.Y."/>
            <person name="Schneider R."/>
            <person name="Smith A.J."/>
            <person name="Vanacova S."/>
            <person name="Villalvazo M."/>
            <person name="Haas B.J."/>
            <person name="Pertea M."/>
            <person name="Feldblyum T.V."/>
            <person name="Utterback T.R."/>
            <person name="Shu C.L."/>
            <person name="Osoegawa K."/>
            <person name="de Jong P.J."/>
            <person name="Hrdy I."/>
            <person name="Horvathova L."/>
            <person name="Zubacova Z."/>
            <person name="Dolezal P."/>
            <person name="Malik S.B."/>
            <person name="Logsdon J.M. Jr."/>
            <person name="Henze K."/>
            <person name="Gupta A."/>
            <person name="Wang C.C."/>
            <person name="Dunne R.L."/>
            <person name="Upcroft J.A."/>
            <person name="Upcroft P."/>
            <person name="White O."/>
            <person name="Salzberg S.L."/>
            <person name="Tang P."/>
            <person name="Chiu C.-H."/>
            <person name="Lee Y.-S."/>
            <person name="Embley T.M."/>
            <person name="Coombs G.H."/>
            <person name="Mottram J.C."/>
            <person name="Tachezy J."/>
            <person name="Fraser-Liggett C.M."/>
            <person name="Johnson P.J."/>
        </authorList>
    </citation>
    <scope>NUCLEOTIDE SEQUENCE [LARGE SCALE GENOMIC DNA]</scope>
    <source>
        <strain evidence="6">G3</strain>
    </source>
</reference>
<feature type="binding site" evidence="4">
    <location>
        <position position="99"/>
    </location>
    <ligand>
        <name>Zn(2+)</name>
        <dbReference type="ChEBI" id="CHEBI:29105"/>
    </ligand>
</feature>
<keyword evidence="7" id="KW-1185">Reference proteome</keyword>
<dbReference type="VEuPathDB" id="TrichDB:TVAG_268150"/>
<dbReference type="KEGG" id="tva:5464296"/>
<evidence type="ECO:0000256" key="1">
    <source>
        <dbReference type="ARBA" id="ARBA00006217"/>
    </source>
</evidence>
<dbReference type="PANTHER" id="PTHR43175">
    <property type="entry name" value="CARBONIC ANHYDRASE"/>
    <property type="match status" value="1"/>
</dbReference>
<dbReference type="GO" id="GO:0004089">
    <property type="term" value="F:carbonate dehydratase activity"/>
    <property type="evidence" value="ECO:0000318"/>
    <property type="project" value="GO_Central"/>
</dbReference>
<dbReference type="InterPro" id="IPR036874">
    <property type="entry name" value="Carbonic_anhydrase_sf"/>
</dbReference>
<evidence type="ECO:0000256" key="2">
    <source>
        <dbReference type="ARBA" id="ARBA00022723"/>
    </source>
</evidence>
<dbReference type="InParanoid" id="A2DLG4"/>
<gene>
    <name evidence="6" type="ORF">TVAG_268150</name>
</gene>
<evidence type="ECO:0000256" key="4">
    <source>
        <dbReference type="PIRSR" id="PIRSR601765-1"/>
    </source>
</evidence>
<protein>
    <recommendedName>
        <fullName evidence="5">Carbonic anhydrase</fullName>
        <ecNumber evidence="5">4.2.1.1</ecNumber>
    </recommendedName>
    <alternativeName>
        <fullName evidence="5">Carbonate dehydratase</fullName>
    </alternativeName>
</protein>
<dbReference type="Pfam" id="PF00484">
    <property type="entry name" value="Pro_CA"/>
    <property type="match status" value="1"/>
</dbReference>
<dbReference type="SMR" id="A2DLG4"/>
<dbReference type="EC" id="4.2.1.1" evidence="5"/>
<dbReference type="InterPro" id="IPR001765">
    <property type="entry name" value="Carbonic_anhydrase"/>
</dbReference>
<organism evidence="6 7">
    <name type="scientific">Trichomonas vaginalis (strain ATCC PRA-98 / G3)</name>
    <dbReference type="NCBI Taxonomy" id="412133"/>
    <lineage>
        <taxon>Eukaryota</taxon>
        <taxon>Metamonada</taxon>
        <taxon>Parabasalia</taxon>
        <taxon>Trichomonadida</taxon>
        <taxon>Trichomonadidae</taxon>
        <taxon>Trichomonas</taxon>
    </lineage>
</organism>
<proteinExistence type="inferred from homology"/>
<dbReference type="CDD" id="cd03379">
    <property type="entry name" value="beta_CA_cladeD"/>
    <property type="match status" value="1"/>
</dbReference>
<keyword evidence="2 4" id="KW-0479">Metal-binding</keyword>
<evidence type="ECO:0000256" key="5">
    <source>
        <dbReference type="RuleBase" id="RU003956"/>
    </source>
</evidence>
<dbReference type="EMBL" id="DS113215">
    <property type="protein sequence ID" value="EAY18782.1"/>
    <property type="molecule type" value="Genomic_DNA"/>
</dbReference>
<dbReference type="VEuPathDB" id="TrichDB:TVAGG3_0013690"/>
<comment type="cofactor">
    <cofactor evidence="4">
        <name>Zn(2+)</name>
        <dbReference type="ChEBI" id="CHEBI:29105"/>
    </cofactor>
    <text evidence="4">Binds 1 zinc ion per subunit.</text>
</comment>
<dbReference type="GO" id="GO:0008270">
    <property type="term" value="F:zinc ion binding"/>
    <property type="evidence" value="ECO:0007669"/>
    <property type="project" value="UniProtKB-UniRule"/>
</dbReference>
<dbReference type="SUPFAM" id="SSF53056">
    <property type="entry name" value="beta-carbonic anhydrase, cab"/>
    <property type="match status" value="1"/>
</dbReference>
<evidence type="ECO:0000256" key="3">
    <source>
        <dbReference type="ARBA" id="ARBA00022833"/>
    </source>
</evidence>
<name>A2DLG4_TRIV3</name>
<evidence type="ECO:0000313" key="6">
    <source>
        <dbReference type="EMBL" id="EAY18782.1"/>
    </source>
</evidence>
<keyword evidence="5" id="KW-0456">Lyase</keyword>
<sequence>MYQLEKLHSDNQKFLKEHPDLPKLNKCLQRKIAIVTCMDTRLVSFVEDAIGVKRGEATVIKAAGNGVWTTGLSDTVVSLLVSIYELGAKEIFVIGHEACGMTHATSDSLSLAMIKAGVKVQDIEKVKGDLSHWVDEFKDPVDNVKKTVQKLRENPLITKNIPIHGLVINPDTGKLTTIVNGYNK</sequence>
<accession>A2DLG4</accession>
<feature type="binding site" evidence="4">
    <location>
        <position position="39"/>
    </location>
    <ligand>
        <name>Zn(2+)</name>
        <dbReference type="ChEBI" id="CHEBI:29105"/>
    </ligand>
</feature>
<feature type="binding site" evidence="4">
    <location>
        <position position="96"/>
    </location>
    <ligand>
        <name>Zn(2+)</name>
        <dbReference type="ChEBI" id="CHEBI:29105"/>
    </ligand>
</feature>
<dbReference type="RefSeq" id="XP_001579768.1">
    <property type="nucleotide sequence ID" value="XM_001579718.1"/>
</dbReference>
<comment type="function">
    <text evidence="5">Reversible hydration of carbon dioxide.</text>
</comment>
<evidence type="ECO:0000313" key="7">
    <source>
        <dbReference type="Proteomes" id="UP000001542"/>
    </source>
</evidence>
<dbReference type="Proteomes" id="UP000001542">
    <property type="component" value="Unassembled WGS sequence"/>
</dbReference>
<keyword evidence="3 4" id="KW-0862">Zinc</keyword>
<feature type="binding site" evidence="4">
    <location>
        <position position="37"/>
    </location>
    <ligand>
        <name>Zn(2+)</name>
        <dbReference type="ChEBI" id="CHEBI:29105"/>
    </ligand>
</feature>
<comment type="similarity">
    <text evidence="1 5">Belongs to the beta-class carbonic anhydrase family.</text>
</comment>